<dbReference type="PANTHER" id="PTHR43788:SF8">
    <property type="entry name" value="DNA-BINDING PROTEIN SMUBP-2"/>
    <property type="match status" value="1"/>
</dbReference>
<evidence type="ECO:0000256" key="4">
    <source>
        <dbReference type="ARBA" id="ARBA00022806"/>
    </source>
</evidence>
<feature type="domain" description="DNA2/NAM7 helicase helicase" evidence="7">
    <location>
        <begin position="805"/>
        <end position="853"/>
    </location>
</feature>
<evidence type="ECO:0000256" key="1">
    <source>
        <dbReference type="ARBA" id="ARBA00007913"/>
    </source>
</evidence>
<dbReference type="InterPro" id="IPR041677">
    <property type="entry name" value="DNA2/NAM7_AAA_11"/>
</dbReference>
<keyword evidence="2" id="KW-0547">Nucleotide-binding</keyword>
<dbReference type="Pfam" id="PF13087">
    <property type="entry name" value="AAA_12"/>
    <property type="match status" value="1"/>
</dbReference>
<dbReference type="InterPro" id="IPR027417">
    <property type="entry name" value="P-loop_NTPase"/>
</dbReference>
<dbReference type="GO" id="GO:0006508">
    <property type="term" value="P:proteolysis"/>
    <property type="evidence" value="ECO:0007669"/>
    <property type="project" value="InterPro"/>
</dbReference>
<dbReference type="InterPro" id="IPR047187">
    <property type="entry name" value="SF1_C_Upf1"/>
</dbReference>
<sequence>MGRYALLLGTATCHIGSELASLPSVRQDVAQLKTLLDGAGEFDTVRAELDLPAAHLRQVVEEFYGERRTGDLALLYYSGHGVLHGDGQSLFLAATDTVTGQLHTTAFDTDGMLRHLLNDTKASQKVVLLDCCFSGAFTARHRFRGGVREEPRRLKRQRGTFILTSSTHLKASKAQGPDHPSVFTEVLLNGLRGAAEGPSDEGWITTNDLSRYAPTEMARRRQHTPVESSEGVTEPIRLVTAPGSAAAARQVTAVTSSPTDEAPFDADQWRRLVTYYINCMQRSTVLQSFIDPQATGTYVAAPPGSEAVFASATPVQLAGSAAKLAARARAEGRELQYGYPVVAVRPARQKPLRLAPLLVCDVTVGADNVLHASFPPRPSAALVDLFQLSEVEGDELRQRVEQAFAPGDPTSLAATVDVLVKTFGLRPVTELDPAVLGGTIRSGTVNGVQNAAILYTVDAAESPQRQLVYDLQGMAKNPRLIQGTALGALALRPDEAAATPVVTVAMSAANEAQEEIIQAAMSQPLTVAQGPPGTGKSQLVTALLATATAAGQSVLIGSTSNQAVNSVLDRVTDLIGPGLLIRTGNKEHRMQEPKHVADILAAYPPAARATTADDGTLQHELRLLGEEAARLRATLDQQRLLERDLADLAVERGADPGGGAVPLPADDSALAHLVQLTDRALASRWFGWWYRWRLRSYQVADRHGVEALAERAVLELRWRESRQLLTELPDVEASWQRLADLIGTERPNLSVNLLHAQIARRVAAGARLLQDRADEMAKPQSDSWAYFPELLRVLPGWAVTALSARRLKRSPALYDLVVIDEAAQCTIPAILPMLYRAKRALLIGDPRQLAPVVDLSEADDVTERARADLSTGWLTARRLTYTAHSAYDAFVTAAGATYLLDEHYRCHPDIVQVPNREVYQGRLTVLTDPARLAAAADPAVRWRHVPGQFNRGTTGSGFNQVEIDAVVAEVTELRTAYPDVSIGVVTPLAAHQRRLAAALHDAGLTDNVLCATIHKFQGSEQDIMVVSPVGAHGIPDRTRGWLVHQTNLWNVAITRARSQLIVVGDRSWWSGQRGLLTALALVPDPAADAPSGTAALPVDRLHLALRSIGLTVRRDVPVAGRAVDLVVGCGDAELAVVVDDPAGDPAGRGLRRVLAQIDVIGGAAPVRRVPAWRCLAEPEQVAAELVDTLTRSGQERNDDEIGG</sequence>
<dbReference type="GO" id="GO:0004197">
    <property type="term" value="F:cysteine-type endopeptidase activity"/>
    <property type="evidence" value="ECO:0007669"/>
    <property type="project" value="InterPro"/>
</dbReference>
<keyword evidence="5" id="KW-0067">ATP-binding</keyword>
<dbReference type="AlphaFoldDB" id="A8M6H8"/>
<reference evidence="9" key="1">
    <citation type="submission" date="2007-10" db="EMBL/GenBank/DDBJ databases">
        <title>Complete sequence of Salinispora arenicola CNS-205.</title>
        <authorList>
            <consortium name="US DOE Joint Genome Institute"/>
            <person name="Copeland A."/>
            <person name="Lucas S."/>
            <person name="Lapidus A."/>
            <person name="Barry K."/>
            <person name="Glavina del Rio T."/>
            <person name="Dalin E."/>
            <person name="Tice H."/>
            <person name="Pitluck S."/>
            <person name="Foster B."/>
            <person name="Schmutz J."/>
            <person name="Larimer F."/>
            <person name="Land M."/>
            <person name="Hauser L."/>
            <person name="Kyrpides N."/>
            <person name="Ivanova N."/>
            <person name="Jensen P.R."/>
            <person name="Moore B.S."/>
            <person name="Penn K."/>
            <person name="Jenkins C."/>
            <person name="Udwary D."/>
            <person name="Xiang L."/>
            <person name="Gontang E."/>
            <person name="Richardson P."/>
        </authorList>
    </citation>
    <scope>NUCLEOTIDE SEQUENCE [LARGE SCALE GENOMIC DNA]</scope>
    <source>
        <strain evidence="9">CNS-205</strain>
    </source>
</reference>
<dbReference type="Pfam" id="PF00656">
    <property type="entry name" value="Peptidase_C14"/>
    <property type="match status" value="1"/>
</dbReference>
<feature type="domain" description="DNA2/NAM7 helicase helicase" evidence="7">
    <location>
        <begin position="510"/>
        <end position="596"/>
    </location>
</feature>
<dbReference type="PATRIC" id="fig|391037.6.peg.2903"/>
<dbReference type="InterPro" id="IPR029030">
    <property type="entry name" value="Caspase-like_dom_sf"/>
</dbReference>
<evidence type="ECO:0000256" key="3">
    <source>
        <dbReference type="ARBA" id="ARBA00022801"/>
    </source>
</evidence>
<dbReference type="GO" id="GO:0043139">
    <property type="term" value="F:5'-3' DNA helicase activity"/>
    <property type="evidence" value="ECO:0007669"/>
    <property type="project" value="TreeGrafter"/>
</dbReference>
<dbReference type="Pfam" id="PF13086">
    <property type="entry name" value="AAA_11"/>
    <property type="match status" value="2"/>
</dbReference>
<accession>A8M6H8</accession>
<dbReference type="InterPro" id="IPR050534">
    <property type="entry name" value="Coronavir_polyprotein_1ab"/>
</dbReference>
<dbReference type="PANTHER" id="PTHR43788">
    <property type="entry name" value="DNA2/NAM7 HELICASE FAMILY MEMBER"/>
    <property type="match status" value="1"/>
</dbReference>
<gene>
    <name evidence="9" type="ordered locus">Sare_2871</name>
</gene>
<name>A8M6H8_SALAI</name>
<feature type="domain" description="Peptidase C14 caspase" evidence="6">
    <location>
        <begin position="4"/>
        <end position="198"/>
    </location>
</feature>
<organism evidence="9">
    <name type="scientific">Salinispora arenicola (strain CNS-205)</name>
    <dbReference type="NCBI Taxonomy" id="391037"/>
    <lineage>
        <taxon>Bacteria</taxon>
        <taxon>Bacillati</taxon>
        <taxon>Actinomycetota</taxon>
        <taxon>Actinomycetes</taxon>
        <taxon>Micromonosporales</taxon>
        <taxon>Micromonosporaceae</taxon>
        <taxon>Salinispora</taxon>
    </lineage>
</organism>
<dbReference type="CDD" id="cd18808">
    <property type="entry name" value="SF1_C_Upf1"/>
    <property type="match status" value="1"/>
</dbReference>
<dbReference type="Gene3D" id="3.40.50.300">
    <property type="entry name" value="P-loop containing nucleotide triphosphate hydrolases"/>
    <property type="match status" value="2"/>
</dbReference>
<evidence type="ECO:0000256" key="2">
    <source>
        <dbReference type="ARBA" id="ARBA00022741"/>
    </source>
</evidence>
<evidence type="ECO:0000256" key="5">
    <source>
        <dbReference type="ARBA" id="ARBA00022840"/>
    </source>
</evidence>
<feature type="domain" description="DNA2/NAM7 helicase-like C-terminal" evidence="8">
    <location>
        <begin position="888"/>
        <end position="1066"/>
    </location>
</feature>
<comment type="similarity">
    <text evidence="1">Belongs to the DNA2/NAM7 helicase family.</text>
</comment>
<evidence type="ECO:0000259" key="8">
    <source>
        <dbReference type="Pfam" id="PF13087"/>
    </source>
</evidence>
<dbReference type="InterPro" id="IPR011600">
    <property type="entry name" value="Pept_C14_caspase"/>
</dbReference>
<evidence type="ECO:0000259" key="6">
    <source>
        <dbReference type="Pfam" id="PF00656"/>
    </source>
</evidence>
<dbReference type="SUPFAM" id="SSF52129">
    <property type="entry name" value="Caspase-like"/>
    <property type="match status" value="1"/>
</dbReference>
<dbReference type="GO" id="GO:0005524">
    <property type="term" value="F:ATP binding"/>
    <property type="evidence" value="ECO:0007669"/>
    <property type="project" value="UniProtKB-KW"/>
</dbReference>
<proteinExistence type="inferred from homology"/>
<dbReference type="KEGG" id="saq:Sare_2871"/>
<keyword evidence="3" id="KW-0378">Hydrolase</keyword>
<dbReference type="EMBL" id="CP000850">
    <property type="protein sequence ID" value="ABV98698.1"/>
    <property type="molecule type" value="Genomic_DNA"/>
</dbReference>
<dbReference type="MEROPS" id="C14.A07"/>
<dbReference type="HOGENOM" id="CLU_280434_0_0_11"/>
<dbReference type="STRING" id="391037.Sare_2871"/>
<dbReference type="SUPFAM" id="SSF52540">
    <property type="entry name" value="P-loop containing nucleoside triphosphate hydrolases"/>
    <property type="match status" value="1"/>
</dbReference>
<protein>
    <submittedName>
        <fullName evidence="9">Peptidase C14 caspase catalytic subunit p20</fullName>
    </submittedName>
</protein>
<dbReference type="Gene3D" id="3.40.50.1460">
    <property type="match status" value="1"/>
</dbReference>
<evidence type="ECO:0000313" key="9">
    <source>
        <dbReference type="EMBL" id="ABV98698.1"/>
    </source>
</evidence>
<dbReference type="eggNOG" id="COG1112">
    <property type="taxonomic scope" value="Bacteria"/>
</dbReference>
<dbReference type="InterPro" id="IPR041679">
    <property type="entry name" value="DNA2/NAM7-like_C"/>
</dbReference>
<evidence type="ECO:0000259" key="7">
    <source>
        <dbReference type="Pfam" id="PF13086"/>
    </source>
</evidence>
<keyword evidence="4" id="KW-0347">Helicase</keyword>
<dbReference type="eggNOG" id="COG4249">
    <property type="taxonomic scope" value="Bacteria"/>
</dbReference>
<dbReference type="OrthoDB" id="4464809at2"/>